<feature type="domain" description="Peptidase C14 caspase" evidence="2">
    <location>
        <begin position="3"/>
        <end position="213"/>
    </location>
</feature>
<protein>
    <recommendedName>
        <fullName evidence="2">Peptidase C14 caspase domain-containing protein</fullName>
    </recommendedName>
</protein>
<dbReference type="PANTHER" id="PTHR22576:SF37">
    <property type="entry name" value="MUCOSA-ASSOCIATED LYMPHOID TISSUE LYMPHOMA TRANSLOCATION PROTEIN 1"/>
    <property type="match status" value="1"/>
</dbReference>
<dbReference type="GO" id="GO:0004197">
    <property type="term" value="F:cysteine-type endopeptidase activity"/>
    <property type="evidence" value="ECO:0007669"/>
    <property type="project" value="InterPro"/>
</dbReference>
<feature type="region of interest" description="Disordered" evidence="1">
    <location>
        <begin position="240"/>
        <end position="261"/>
    </location>
</feature>
<evidence type="ECO:0000313" key="3">
    <source>
        <dbReference type="EMBL" id="CAF1498675.1"/>
    </source>
</evidence>
<dbReference type="PANTHER" id="PTHR22576">
    <property type="entry name" value="MUCOSA ASSOCIATED LYMPHOID TISSUE LYMPHOMA TRANSLOCATION PROTEIN 1/PARACASPASE"/>
    <property type="match status" value="1"/>
</dbReference>
<name>A0A815T5N9_9BILA</name>
<dbReference type="Proteomes" id="UP000663836">
    <property type="component" value="Unassembled WGS sequence"/>
</dbReference>
<dbReference type="EMBL" id="CAJOBD010011077">
    <property type="protein sequence ID" value="CAF4162148.1"/>
    <property type="molecule type" value="Genomic_DNA"/>
</dbReference>
<dbReference type="EMBL" id="CAJNOT010006948">
    <property type="protein sequence ID" value="CAF1498675.1"/>
    <property type="molecule type" value="Genomic_DNA"/>
</dbReference>
<organism evidence="3 5">
    <name type="scientific">Rotaria sordida</name>
    <dbReference type="NCBI Taxonomy" id="392033"/>
    <lineage>
        <taxon>Eukaryota</taxon>
        <taxon>Metazoa</taxon>
        <taxon>Spiralia</taxon>
        <taxon>Gnathifera</taxon>
        <taxon>Rotifera</taxon>
        <taxon>Eurotatoria</taxon>
        <taxon>Bdelloidea</taxon>
        <taxon>Philodinida</taxon>
        <taxon>Philodinidae</taxon>
        <taxon>Rotaria</taxon>
    </lineage>
</organism>
<evidence type="ECO:0000256" key="1">
    <source>
        <dbReference type="SAM" id="MobiDB-lite"/>
    </source>
</evidence>
<evidence type="ECO:0000313" key="5">
    <source>
        <dbReference type="Proteomes" id="UP000663864"/>
    </source>
</evidence>
<dbReference type="GO" id="GO:0006508">
    <property type="term" value="P:proteolysis"/>
    <property type="evidence" value="ECO:0007669"/>
    <property type="project" value="InterPro"/>
</dbReference>
<evidence type="ECO:0000313" key="4">
    <source>
        <dbReference type="EMBL" id="CAF4162148.1"/>
    </source>
</evidence>
<dbReference type="InterPro" id="IPR011600">
    <property type="entry name" value="Pept_C14_caspase"/>
</dbReference>
<sequence length="261" mass="29653">MYRRLALIIGNDYDHEKLNNCVTNANDFADVLKQKCNYQVEFKSNLKSEEMHETINKFILSIKTNDFIIFYFSGHAAQWRDQNFLLPFGNEKITSAKNMHRFAINAQSIIDDMAEVNPHAVLFLFDCYCSYSIPTKVSNNISTSNQIHGLNEMKAPEKTLIAFPDAANKVLLNQTRSKNNGLFTKYLIEHITTPGVPIETILTKVANDIIKDTHNVQKLYRVGSLNAEVIFVEHVANTPEARKQKSNPSNVSTINSPKNKN</sequence>
<accession>A0A815T5N9</accession>
<gene>
    <name evidence="4" type="ORF">JBS370_LOCUS34563</name>
    <name evidence="3" type="ORF">ZHD862_LOCUS37342</name>
</gene>
<dbReference type="InterPro" id="IPR029030">
    <property type="entry name" value="Caspase-like_dom_sf"/>
</dbReference>
<dbReference type="InterPro" id="IPR052039">
    <property type="entry name" value="Caspase-related_regulators"/>
</dbReference>
<comment type="caution">
    <text evidence="3">The sequence shown here is derived from an EMBL/GenBank/DDBJ whole genome shotgun (WGS) entry which is preliminary data.</text>
</comment>
<evidence type="ECO:0000259" key="2">
    <source>
        <dbReference type="Pfam" id="PF00656"/>
    </source>
</evidence>
<reference evidence="3" key="1">
    <citation type="submission" date="2021-02" db="EMBL/GenBank/DDBJ databases">
        <authorList>
            <person name="Nowell W R."/>
        </authorList>
    </citation>
    <scope>NUCLEOTIDE SEQUENCE</scope>
</reference>
<proteinExistence type="predicted"/>
<dbReference type="Proteomes" id="UP000663864">
    <property type="component" value="Unassembled WGS sequence"/>
</dbReference>
<feature type="non-terminal residue" evidence="3">
    <location>
        <position position="1"/>
    </location>
</feature>
<feature type="compositionally biased region" description="Polar residues" evidence="1">
    <location>
        <begin position="246"/>
        <end position="261"/>
    </location>
</feature>
<dbReference type="Gene3D" id="3.40.50.1460">
    <property type="match status" value="1"/>
</dbReference>
<dbReference type="AlphaFoldDB" id="A0A815T5N9"/>
<dbReference type="SUPFAM" id="SSF52129">
    <property type="entry name" value="Caspase-like"/>
    <property type="match status" value="1"/>
</dbReference>
<dbReference type="Pfam" id="PF00656">
    <property type="entry name" value="Peptidase_C14"/>
    <property type="match status" value="1"/>
</dbReference>